<dbReference type="InterPro" id="IPR002142">
    <property type="entry name" value="Peptidase_S49"/>
</dbReference>
<reference evidence="7 8" key="1">
    <citation type="submission" date="2016-10" db="EMBL/GenBank/DDBJ databases">
        <authorList>
            <person name="de Groot N.N."/>
        </authorList>
    </citation>
    <scope>NUCLEOTIDE SEQUENCE [LARGE SCALE GENOMIC DNA]</scope>
    <source>
        <strain evidence="7 8">DSM 15123</strain>
    </source>
</reference>
<keyword evidence="5" id="KW-0812">Transmembrane</keyword>
<dbReference type="SUPFAM" id="SSF52096">
    <property type="entry name" value="ClpP/crotonase"/>
    <property type="match status" value="1"/>
</dbReference>
<dbReference type="STRING" id="1121117.SAMN02745977_01468"/>
<dbReference type="PANTHER" id="PTHR42987">
    <property type="entry name" value="PEPTIDASE S49"/>
    <property type="match status" value="1"/>
</dbReference>
<evidence type="ECO:0000256" key="2">
    <source>
        <dbReference type="ARBA" id="ARBA00022670"/>
    </source>
</evidence>
<keyword evidence="4" id="KW-0720">Serine protease</keyword>
<gene>
    <name evidence="7" type="ORF">SAMN02745977_01468</name>
</gene>
<evidence type="ECO:0000256" key="3">
    <source>
        <dbReference type="ARBA" id="ARBA00022801"/>
    </source>
</evidence>
<keyword evidence="5" id="KW-1133">Transmembrane helix</keyword>
<accession>A0A1H8HA83</accession>
<evidence type="ECO:0000256" key="1">
    <source>
        <dbReference type="ARBA" id="ARBA00008683"/>
    </source>
</evidence>
<evidence type="ECO:0000313" key="8">
    <source>
        <dbReference type="Proteomes" id="UP000199531"/>
    </source>
</evidence>
<keyword evidence="8" id="KW-1185">Reference proteome</keyword>
<dbReference type="RefSeq" id="WP_091816214.1">
    <property type="nucleotide sequence ID" value="NZ_FOCW01000002.1"/>
</dbReference>
<dbReference type="Pfam" id="PF01343">
    <property type="entry name" value="Peptidase_S49"/>
    <property type="match status" value="1"/>
</dbReference>
<sequence length="323" mass="35319">MPDISDDLIPATPRKPDWERAMLEKVAMASIREQQANRRWKTFVRMAWLLFFAVLAWMFFQRGAPDAAKMTSPHTAVIEIRGDIADGADSSAANIVPAVKRAFEDAGSRAVVLSINSGGGSPVQAGIINDELMRMKAHYKKPLYAVVGDSCASGAYYIAVAADQIFVDKASLIGSVGVLMDGFGFTGTMEKLGVERRLIAAGNNKGFMDPFSPMSETQRVHAQTMLDQIHQQFIQVVRTGRGTRLKETPEMFSGLVWTGQQAIQMGLADKLGGTDYVAREVVKQERLVDYTQRENVAEKLAKRFGAAVGDGAMRAMHATSALR</sequence>
<dbReference type="Gene3D" id="3.90.226.10">
    <property type="entry name" value="2-enoyl-CoA Hydratase, Chain A, domain 1"/>
    <property type="match status" value="1"/>
</dbReference>
<comment type="similarity">
    <text evidence="1">Belongs to the peptidase S49 family.</text>
</comment>
<evidence type="ECO:0000256" key="4">
    <source>
        <dbReference type="ARBA" id="ARBA00022825"/>
    </source>
</evidence>
<dbReference type="CDD" id="cd07023">
    <property type="entry name" value="S49_Sppa_N_C"/>
    <property type="match status" value="1"/>
</dbReference>
<organism evidence="7 8">
    <name type="scientific">Brachymonas denitrificans DSM 15123</name>
    <dbReference type="NCBI Taxonomy" id="1121117"/>
    <lineage>
        <taxon>Bacteria</taxon>
        <taxon>Pseudomonadati</taxon>
        <taxon>Pseudomonadota</taxon>
        <taxon>Betaproteobacteria</taxon>
        <taxon>Burkholderiales</taxon>
        <taxon>Comamonadaceae</taxon>
        <taxon>Brachymonas</taxon>
    </lineage>
</organism>
<dbReference type="AlphaFoldDB" id="A0A1H8HA83"/>
<feature type="transmembrane region" description="Helical" evidence="5">
    <location>
        <begin position="42"/>
        <end position="60"/>
    </location>
</feature>
<dbReference type="InterPro" id="IPR047272">
    <property type="entry name" value="S49_SppA_C"/>
</dbReference>
<keyword evidence="3" id="KW-0378">Hydrolase</keyword>
<evidence type="ECO:0000259" key="6">
    <source>
        <dbReference type="Pfam" id="PF01343"/>
    </source>
</evidence>
<dbReference type="OrthoDB" id="9764363at2"/>
<dbReference type="GO" id="GO:0008236">
    <property type="term" value="F:serine-type peptidase activity"/>
    <property type="evidence" value="ECO:0007669"/>
    <property type="project" value="UniProtKB-KW"/>
</dbReference>
<name>A0A1H8HA83_9BURK</name>
<dbReference type="InterPro" id="IPR029045">
    <property type="entry name" value="ClpP/crotonase-like_dom_sf"/>
</dbReference>
<dbReference type="GO" id="GO:0006508">
    <property type="term" value="P:proteolysis"/>
    <property type="evidence" value="ECO:0007669"/>
    <property type="project" value="UniProtKB-KW"/>
</dbReference>
<dbReference type="PANTHER" id="PTHR42987:SF8">
    <property type="entry name" value="PROTEINASE"/>
    <property type="match status" value="1"/>
</dbReference>
<proteinExistence type="inferred from homology"/>
<dbReference type="Proteomes" id="UP000199531">
    <property type="component" value="Unassembled WGS sequence"/>
</dbReference>
<protein>
    <submittedName>
        <fullName evidence="7">Protease-4</fullName>
    </submittedName>
</protein>
<keyword evidence="5" id="KW-0472">Membrane</keyword>
<evidence type="ECO:0000256" key="5">
    <source>
        <dbReference type="SAM" id="Phobius"/>
    </source>
</evidence>
<feature type="domain" description="Peptidase S49" evidence="6">
    <location>
        <begin position="139"/>
        <end position="284"/>
    </location>
</feature>
<evidence type="ECO:0000313" key="7">
    <source>
        <dbReference type="EMBL" id="SEN52428.1"/>
    </source>
</evidence>
<dbReference type="EMBL" id="FOCW01000002">
    <property type="protein sequence ID" value="SEN52428.1"/>
    <property type="molecule type" value="Genomic_DNA"/>
</dbReference>
<dbReference type="Gene3D" id="6.20.330.10">
    <property type="match status" value="1"/>
</dbReference>
<keyword evidence="2 7" id="KW-0645">Protease</keyword>